<evidence type="ECO:0000313" key="1">
    <source>
        <dbReference type="EMBL" id="KAK3331366.1"/>
    </source>
</evidence>
<dbReference type="AlphaFoldDB" id="A0AAE0MG57"/>
<comment type="caution">
    <text evidence="1">The sequence shown here is derived from an EMBL/GenBank/DDBJ whole genome shotgun (WGS) entry which is preliminary data.</text>
</comment>
<organism evidence="1 2">
    <name type="scientific">Apodospora peruviana</name>
    <dbReference type="NCBI Taxonomy" id="516989"/>
    <lineage>
        <taxon>Eukaryota</taxon>
        <taxon>Fungi</taxon>
        <taxon>Dikarya</taxon>
        <taxon>Ascomycota</taxon>
        <taxon>Pezizomycotina</taxon>
        <taxon>Sordariomycetes</taxon>
        <taxon>Sordariomycetidae</taxon>
        <taxon>Sordariales</taxon>
        <taxon>Lasiosphaeriaceae</taxon>
        <taxon>Apodospora</taxon>
    </lineage>
</organism>
<accession>A0AAE0MG57</accession>
<keyword evidence="2" id="KW-1185">Reference proteome</keyword>
<evidence type="ECO:0000313" key="2">
    <source>
        <dbReference type="Proteomes" id="UP001283341"/>
    </source>
</evidence>
<protein>
    <submittedName>
        <fullName evidence="1">Uncharacterized protein</fullName>
    </submittedName>
</protein>
<name>A0AAE0MG57_9PEZI</name>
<dbReference type="EMBL" id="JAUEDM010000001">
    <property type="protein sequence ID" value="KAK3331366.1"/>
    <property type="molecule type" value="Genomic_DNA"/>
</dbReference>
<dbReference type="Proteomes" id="UP001283341">
    <property type="component" value="Unassembled WGS sequence"/>
</dbReference>
<reference evidence="1" key="1">
    <citation type="journal article" date="2023" name="Mol. Phylogenet. Evol.">
        <title>Genome-scale phylogeny and comparative genomics of the fungal order Sordariales.</title>
        <authorList>
            <person name="Hensen N."/>
            <person name="Bonometti L."/>
            <person name="Westerberg I."/>
            <person name="Brannstrom I.O."/>
            <person name="Guillou S."/>
            <person name="Cros-Aarteil S."/>
            <person name="Calhoun S."/>
            <person name="Haridas S."/>
            <person name="Kuo A."/>
            <person name="Mondo S."/>
            <person name="Pangilinan J."/>
            <person name="Riley R."/>
            <person name="LaButti K."/>
            <person name="Andreopoulos B."/>
            <person name="Lipzen A."/>
            <person name="Chen C."/>
            <person name="Yan M."/>
            <person name="Daum C."/>
            <person name="Ng V."/>
            <person name="Clum A."/>
            <person name="Steindorff A."/>
            <person name="Ohm R.A."/>
            <person name="Martin F."/>
            <person name="Silar P."/>
            <person name="Natvig D.O."/>
            <person name="Lalanne C."/>
            <person name="Gautier V."/>
            <person name="Ament-Velasquez S.L."/>
            <person name="Kruys A."/>
            <person name="Hutchinson M.I."/>
            <person name="Powell A.J."/>
            <person name="Barry K."/>
            <person name="Miller A.N."/>
            <person name="Grigoriev I.V."/>
            <person name="Debuchy R."/>
            <person name="Gladieux P."/>
            <person name="Hiltunen Thoren M."/>
            <person name="Johannesson H."/>
        </authorList>
    </citation>
    <scope>NUCLEOTIDE SEQUENCE</scope>
    <source>
        <strain evidence="1">CBS 118394</strain>
    </source>
</reference>
<proteinExistence type="predicted"/>
<reference evidence="1" key="2">
    <citation type="submission" date="2023-06" db="EMBL/GenBank/DDBJ databases">
        <authorList>
            <consortium name="Lawrence Berkeley National Laboratory"/>
            <person name="Haridas S."/>
            <person name="Hensen N."/>
            <person name="Bonometti L."/>
            <person name="Westerberg I."/>
            <person name="Brannstrom I.O."/>
            <person name="Guillou S."/>
            <person name="Cros-Aarteil S."/>
            <person name="Calhoun S."/>
            <person name="Kuo A."/>
            <person name="Mondo S."/>
            <person name="Pangilinan J."/>
            <person name="Riley R."/>
            <person name="Labutti K."/>
            <person name="Andreopoulos B."/>
            <person name="Lipzen A."/>
            <person name="Chen C."/>
            <person name="Yanf M."/>
            <person name="Daum C."/>
            <person name="Ng V."/>
            <person name="Clum A."/>
            <person name="Steindorff A."/>
            <person name="Ohm R."/>
            <person name="Martin F."/>
            <person name="Silar P."/>
            <person name="Natvig D."/>
            <person name="Lalanne C."/>
            <person name="Gautier V."/>
            <person name="Ament-Velasquez S.L."/>
            <person name="Kruys A."/>
            <person name="Hutchinson M.I."/>
            <person name="Powell A.J."/>
            <person name="Barry K."/>
            <person name="Miller A.N."/>
            <person name="Grigoriev I.V."/>
            <person name="Debuchy R."/>
            <person name="Gladieux P."/>
            <person name="Thoren M.H."/>
            <person name="Johannesson H."/>
        </authorList>
    </citation>
    <scope>NUCLEOTIDE SEQUENCE</scope>
    <source>
        <strain evidence="1">CBS 118394</strain>
    </source>
</reference>
<gene>
    <name evidence="1" type="ORF">B0H66DRAFT_95968</name>
</gene>
<sequence length="159" mass="17243">MWRSWVCGLGALELGKQGSALASCLRVYCEPYPALHTLRRKSLAALCPAPAFSLESGPLSSESSRGKLALVARCSTQAIGGCTTQFPFCNEKLPCFFLVDPETDHAPNSPTGCPYSPQIAPTKRNAALIGLGRFKVFLFTFQWGPEHHSTPGRPHLSDH</sequence>